<reference evidence="2" key="1">
    <citation type="journal article" date="2011" name="Nat. Commun.">
        <title>Effector diversification within compartments of the Leptosphaeria maculans genome affected by Repeat-Induced Point mutations.</title>
        <authorList>
            <person name="Rouxel T."/>
            <person name="Grandaubert J."/>
            <person name="Hane J.K."/>
            <person name="Hoede C."/>
            <person name="van de Wouw A.P."/>
            <person name="Couloux A."/>
            <person name="Dominguez V."/>
            <person name="Anthouard V."/>
            <person name="Bally P."/>
            <person name="Bourras S."/>
            <person name="Cozijnsen A.J."/>
            <person name="Ciuffetti L.M."/>
            <person name="Degrave A."/>
            <person name="Dilmaghani A."/>
            <person name="Duret L."/>
            <person name="Fudal I."/>
            <person name="Goodwin S.B."/>
            <person name="Gout L."/>
            <person name="Glaser N."/>
            <person name="Linglin J."/>
            <person name="Kema G.H.J."/>
            <person name="Lapalu N."/>
            <person name="Lawrence C.B."/>
            <person name="May K."/>
            <person name="Meyer M."/>
            <person name="Ollivier B."/>
            <person name="Poulain J."/>
            <person name="Schoch C.L."/>
            <person name="Simon A."/>
            <person name="Spatafora J.W."/>
            <person name="Stachowiak A."/>
            <person name="Turgeon B.G."/>
            <person name="Tyler B.M."/>
            <person name="Vincent D."/>
            <person name="Weissenbach J."/>
            <person name="Amselem J."/>
            <person name="Quesneville H."/>
            <person name="Oliver R.P."/>
            <person name="Wincker P."/>
            <person name="Balesdent M.-H."/>
            <person name="Howlett B.J."/>
        </authorList>
    </citation>
    <scope>NUCLEOTIDE SEQUENCE [LARGE SCALE GENOMIC DNA]</scope>
    <source>
        <strain evidence="2">JN3 / isolate v23.1.3 / race Av1-4-5-6-7-8</strain>
    </source>
</reference>
<accession>E4ZGW8</accession>
<evidence type="ECO:0000313" key="1">
    <source>
        <dbReference type="EMBL" id="CBX90538.1"/>
    </source>
</evidence>
<evidence type="ECO:0000313" key="2">
    <source>
        <dbReference type="Proteomes" id="UP000002668"/>
    </source>
</evidence>
<protein>
    <submittedName>
        <fullName evidence="1">Uncharacterized protein</fullName>
    </submittedName>
</protein>
<dbReference type="InParanoid" id="E4ZGW8"/>
<proteinExistence type="predicted"/>
<organism evidence="1 2">
    <name type="scientific">Leptosphaeria maculans (strain JN3 / isolate v23.1.3 / race Av1-4-5-6-7-8)</name>
    <name type="common">Blackleg fungus</name>
    <name type="synonym">Phoma lingam</name>
    <dbReference type="NCBI Taxonomy" id="985895"/>
    <lineage>
        <taxon>Eukaryota</taxon>
        <taxon>Fungi</taxon>
        <taxon>Dikarya</taxon>
        <taxon>Ascomycota</taxon>
        <taxon>Pezizomycotina</taxon>
        <taxon>Dothideomycetes</taxon>
        <taxon>Pleosporomycetidae</taxon>
        <taxon>Pleosporales</taxon>
        <taxon>Pleosporineae</taxon>
        <taxon>Leptosphaeriaceae</taxon>
        <taxon>Plenodomus</taxon>
        <taxon>Plenodomus lingam/Leptosphaeria maculans species complex</taxon>
    </lineage>
</organism>
<name>E4ZGW8_LEPMJ</name>
<dbReference type="EMBL" id="FP929064">
    <property type="protein sequence ID" value="CBX90538.1"/>
    <property type="molecule type" value="Genomic_DNA"/>
</dbReference>
<dbReference type="HOGENOM" id="CLU_1570904_0_0_1"/>
<dbReference type="VEuPathDB" id="FungiDB:LEMA_P066640.1"/>
<dbReference type="AlphaFoldDB" id="E4ZGW8"/>
<sequence>MAGVGGEGGGSKCIFLCVSNYYPSVASIQAAPLRLLAALDHIEVCLVFAKGLAATPRTAVHQQSALPTISTWLWHSIPTTQMTRLMCLHFLASICIMLPRITAVHSLPLTSSRKILEDARLHTYGNDSRQRTIPCVRNFIDLLSSFRRFSHYRLHTDTSSCSRLVMLLQL</sequence>
<gene>
    <name evidence="1" type="ORF">LEMA_P066640.1</name>
</gene>
<keyword evidence="2" id="KW-1185">Reference proteome</keyword>
<dbReference type="Proteomes" id="UP000002668">
    <property type="component" value="Genome"/>
</dbReference>